<dbReference type="EMBL" id="JARJLG010000011">
    <property type="protein sequence ID" value="KAJ7776961.1"/>
    <property type="molecule type" value="Genomic_DNA"/>
</dbReference>
<keyword evidence="1" id="KW-0732">Signal</keyword>
<feature type="chain" id="PRO_5041966302" evidence="1">
    <location>
        <begin position="20"/>
        <end position="106"/>
    </location>
</feature>
<sequence>MRLFAIATTLCALFAAIHAYPLKNQAIAKRDFDFTAFIQTYDSWTPEHKTAFLESLDPHKISADIYTDIAQLPFVAKRLQGQELTATIFESWINKLREHTSVGDRN</sequence>
<comment type="caution">
    <text evidence="2">The sequence shown here is derived from an EMBL/GenBank/DDBJ whole genome shotgun (WGS) entry which is preliminary data.</text>
</comment>
<evidence type="ECO:0000313" key="2">
    <source>
        <dbReference type="EMBL" id="KAJ7776961.1"/>
    </source>
</evidence>
<feature type="signal peptide" evidence="1">
    <location>
        <begin position="1"/>
        <end position="19"/>
    </location>
</feature>
<gene>
    <name evidence="2" type="ORF">DFH07DRAFT_766646</name>
</gene>
<reference evidence="2" key="1">
    <citation type="submission" date="2023-03" db="EMBL/GenBank/DDBJ databases">
        <title>Massive genome expansion in bonnet fungi (Mycena s.s.) driven by repeated elements and novel gene families across ecological guilds.</title>
        <authorList>
            <consortium name="Lawrence Berkeley National Laboratory"/>
            <person name="Harder C.B."/>
            <person name="Miyauchi S."/>
            <person name="Viragh M."/>
            <person name="Kuo A."/>
            <person name="Thoen E."/>
            <person name="Andreopoulos B."/>
            <person name="Lu D."/>
            <person name="Skrede I."/>
            <person name="Drula E."/>
            <person name="Henrissat B."/>
            <person name="Morin E."/>
            <person name="Kohler A."/>
            <person name="Barry K."/>
            <person name="LaButti K."/>
            <person name="Morin E."/>
            <person name="Salamov A."/>
            <person name="Lipzen A."/>
            <person name="Mereny Z."/>
            <person name="Hegedus B."/>
            <person name="Baldrian P."/>
            <person name="Stursova M."/>
            <person name="Weitz H."/>
            <person name="Taylor A."/>
            <person name="Grigoriev I.V."/>
            <person name="Nagy L.G."/>
            <person name="Martin F."/>
            <person name="Kauserud H."/>
        </authorList>
    </citation>
    <scope>NUCLEOTIDE SEQUENCE</scope>
    <source>
        <strain evidence="2">CBHHK188m</strain>
    </source>
</reference>
<keyword evidence="3" id="KW-1185">Reference proteome</keyword>
<dbReference type="Proteomes" id="UP001215280">
    <property type="component" value="Unassembled WGS sequence"/>
</dbReference>
<dbReference type="AlphaFoldDB" id="A0AAD7NUV3"/>
<organism evidence="2 3">
    <name type="scientific">Mycena maculata</name>
    <dbReference type="NCBI Taxonomy" id="230809"/>
    <lineage>
        <taxon>Eukaryota</taxon>
        <taxon>Fungi</taxon>
        <taxon>Dikarya</taxon>
        <taxon>Basidiomycota</taxon>
        <taxon>Agaricomycotina</taxon>
        <taxon>Agaricomycetes</taxon>
        <taxon>Agaricomycetidae</taxon>
        <taxon>Agaricales</taxon>
        <taxon>Marasmiineae</taxon>
        <taxon>Mycenaceae</taxon>
        <taxon>Mycena</taxon>
    </lineage>
</organism>
<evidence type="ECO:0000256" key="1">
    <source>
        <dbReference type="SAM" id="SignalP"/>
    </source>
</evidence>
<proteinExistence type="predicted"/>
<evidence type="ECO:0000313" key="3">
    <source>
        <dbReference type="Proteomes" id="UP001215280"/>
    </source>
</evidence>
<accession>A0AAD7NUV3</accession>
<name>A0AAD7NUV3_9AGAR</name>
<protein>
    <submittedName>
        <fullName evidence="2">Uncharacterized protein</fullName>
    </submittedName>
</protein>